<dbReference type="InterPro" id="IPR044893">
    <property type="entry name" value="RNA_pol_Rpb1_clamp_domain"/>
</dbReference>
<dbReference type="PANTHER" id="PTHR19376">
    <property type="entry name" value="DNA-DIRECTED RNA POLYMERASE"/>
    <property type="match status" value="1"/>
</dbReference>
<dbReference type="SMART" id="SM00663">
    <property type="entry name" value="RPOLA_N"/>
    <property type="match status" value="1"/>
</dbReference>
<dbReference type="InterPro" id="IPR007083">
    <property type="entry name" value="RNA_pol_Rpb1_4"/>
</dbReference>
<dbReference type="Pfam" id="PF05000">
    <property type="entry name" value="RNA_pol_Rpb1_4"/>
    <property type="match status" value="1"/>
</dbReference>
<dbReference type="Gene3D" id="4.10.860.120">
    <property type="entry name" value="RNA polymerase II, clamp domain"/>
    <property type="match status" value="1"/>
</dbReference>
<keyword evidence="3" id="KW-0240">DNA-directed RNA polymerase</keyword>
<dbReference type="InterPro" id="IPR007066">
    <property type="entry name" value="RNA_pol_Rpb1_3"/>
</dbReference>
<dbReference type="EC" id="2.7.7.6" evidence="2"/>
<dbReference type="InterPro" id="IPR007080">
    <property type="entry name" value="RNA_pol_Rpb1_1"/>
</dbReference>
<sequence>MGDVIIGVQFGIANPEEIAKRSVVQVTTDKTYQAEKPVPNGVFDARFGVIENGKVCPTCKQTNILCPGHFGHIQLSRPVYLYQFIDPLIKVLQLVCHNCSIPYLPETELEAVASRLSGLARFNEVHKLTAEHTKRDLKVSGCAHCGTPAIYKVMREEGTVLKLQAKTFDEETEPIPLQPEMVLRTLQRITDKHVEAIGLNPKFSRPDWMVCTVLAVPPLTVRPSVIMDDNQRMEDDLTHILIDIVRNNQRLQASIDKGDGADTIDKHTQLLQYYVATYVDNDIKGITPAAQRSGRPLRTLKSRLGGKQGRVRGNLMGKRVDFSARSVITPDANIDVDELGVPEEIARNLTFPEIVTIYNRDRLMSYVRNGPSKYPGAKSVYNKVDNRGISLKFINPETIDLKPGDIVHRHLIDGDVVLFNRQPSLHKASMECHRIRVLPYSTFRLNVSATKPYNADFDGDEMNMHVPQSITAAVELKYLASVLRQIVSPRTNSPIIQIIQDTLTGSYRLSQENVRIPEHIAMNIMARMKKPVSAYRRKDRDITGREVFSSTFPLMNLDTNIKVTDGQLVSGTMDGGAYGETSRGIIHVIFNDFGPQRAGQFINEIQNIVTKYNLFSGFSVGPSDLIASMETSEFVKNKLQEGKEKVAQILSSVHDGSFLHEPNGRSDGEELEMKIMNVIAETNQEITTLVTKNIPKDNRLSQMVKSGAKGKNINIIQMMALLSQQYVTGKRVQDSLQDRSLPHFPRYDDGLESRGFVESSFIGGILPYEFFFHAIAGREGLIDTAVKTSDSGYIQRKLVKTMEDLHVEYDGTVRGVNGAIIQFKYGGDGIESTCVENQEIGLGLMSMEQIYRDFALAADDVSAVVKGDVTEFPDMVDEIIQDREILVKNVFRYIKEDKVVVPVHFGRIVEKYQNPYSVKTDLTPTYVVSELNKFCSQSWISHNKLFHIMLRFHFAPKKSIIKMRLTKDMFDEMLKEIHFKYTKSNVHAGEMVGTLAAQSIGEPTTQLTLNTFHSTGTAAANATEGVPRIVELLDASPNPKTPMNVVYLDPSIAGSYDAALSKMKEIQKTTLRDITKSVRIYYDPNPLSESTYVQEDRDILLSYQKFSVTNGQLCTSPWIIRLELDRQEMAARNVIAMTTIAAKIQNNKVLKVFECVHSDTNTPDKLVMRIVFLPDVVKNVMALRFMEDKLLDTVLTGVDGVGRVYPREIKDELVYSEKVGGYVAEKQYVLDVEGTNLLDLSVVDKTDPFRTFSNDIEEVLQVFGIEAARIALLREFKSAFSREKINYHHLITLVDAMTFPGFFLKANRVGMSQDKENGVLTKSSFEETAKHLFNAALSGELDNMKGVSANIMFGQKPPCGTGIVDILVDETKLPEGTEEDHSTFEEDRRAVQRLINEEEEKESTVNMSDIIMSFD</sequence>
<dbReference type="Gene3D" id="1.10.150.390">
    <property type="match status" value="1"/>
</dbReference>
<keyword evidence="6" id="KW-0804">Transcription</keyword>
<dbReference type="EMBL" id="MN739418">
    <property type="protein sequence ID" value="QHT03845.1"/>
    <property type="molecule type" value="Genomic_DNA"/>
</dbReference>
<dbReference type="Pfam" id="PF04992">
    <property type="entry name" value="RNA_pol_Rpb1_6"/>
    <property type="match status" value="1"/>
</dbReference>
<dbReference type="InterPro" id="IPR045867">
    <property type="entry name" value="DNA-dir_RpoC_beta_prime"/>
</dbReference>
<keyword evidence="4" id="KW-0808">Transferase</keyword>
<dbReference type="Pfam" id="PF04997">
    <property type="entry name" value="RNA_pol_Rpb1_1"/>
    <property type="match status" value="1"/>
</dbReference>
<keyword evidence="5" id="KW-0548">Nucleotidyltransferase</keyword>
<protein>
    <recommendedName>
        <fullName evidence="2">DNA-directed RNA polymerase</fullName>
        <ecNumber evidence="2">2.7.7.6</ecNumber>
    </recommendedName>
</protein>
<dbReference type="InterPro" id="IPR038120">
    <property type="entry name" value="Rpb1_funnel_sf"/>
</dbReference>
<dbReference type="Gene3D" id="3.30.1360.140">
    <property type="match status" value="1"/>
</dbReference>
<dbReference type="GO" id="GO:0006351">
    <property type="term" value="P:DNA-templated transcription"/>
    <property type="evidence" value="ECO:0007669"/>
    <property type="project" value="InterPro"/>
</dbReference>
<dbReference type="GO" id="GO:0003899">
    <property type="term" value="F:DNA-directed RNA polymerase activity"/>
    <property type="evidence" value="ECO:0007669"/>
    <property type="project" value="UniProtKB-EC"/>
</dbReference>
<evidence type="ECO:0000313" key="8">
    <source>
        <dbReference type="EMBL" id="QHT03845.1"/>
    </source>
</evidence>
<evidence type="ECO:0000256" key="3">
    <source>
        <dbReference type="ARBA" id="ARBA00022478"/>
    </source>
</evidence>
<dbReference type="InterPro" id="IPR042102">
    <property type="entry name" value="RNA_pol_Rpb1_3_sf"/>
</dbReference>
<dbReference type="InterPro" id="IPR006592">
    <property type="entry name" value="RNA_pol_N"/>
</dbReference>
<dbReference type="Pfam" id="PF00623">
    <property type="entry name" value="RNA_pol_Rpb1_2"/>
    <property type="match status" value="1"/>
</dbReference>
<dbReference type="Gene3D" id="3.30.1490.180">
    <property type="entry name" value="RNA polymerase ii"/>
    <property type="match status" value="1"/>
</dbReference>
<evidence type="ECO:0000256" key="2">
    <source>
        <dbReference type="ARBA" id="ARBA00012418"/>
    </source>
</evidence>
<evidence type="ECO:0000256" key="4">
    <source>
        <dbReference type="ARBA" id="ARBA00022679"/>
    </source>
</evidence>
<reference evidence="8" key="1">
    <citation type="journal article" date="2020" name="Nature">
        <title>Giant virus diversity and host interactions through global metagenomics.</title>
        <authorList>
            <person name="Schulz F."/>
            <person name="Roux S."/>
            <person name="Paez-Espino D."/>
            <person name="Jungbluth S."/>
            <person name="Walsh D.A."/>
            <person name="Denef V.J."/>
            <person name="McMahon K.D."/>
            <person name="Konstantinidis K.T."/>
            <person name="Eloe-Fadrosh E.A."/>
            <person name="Kyrpides N.C."/>
            <person name="Woyke T."/>
        </authorList>
    </citation>
    <scope>NUCLEOTIDE SEQUENCE</scope>
    <source>
        <strain evidence="8">GVMAG-M-3300021120-1</strain>
    </source>
</reference>
<dbReference type="PANTHER" id="PTHR19376:SF37">
    <property type="entry name" value="DNA-DIRECTED RNA POLYMERASE II SUBUNIT RPB1"/>
    <property type="match status" value="1"/>
</dbReference>
<proteinExistence type="inferred from homology"/>
<name>A0A6C0CK41_9ZZZZ</name>
<dbReference type="InterPro" id="IPR007075">
    <property type="entry name" value="RNA_pol_Rpb1_6"/>
</dbReference>
<evidence type="ECO:0000256" key="6">
    <source>
        <dbReference type="ARBA" id="ARBA00023163"/>
    </source>
</evidence>
<comment type="similarity">
    <text evidence="1">Belongs to the RNA polymerase beta' chain family.</text>
</comment>
<dbReference type="NCBIfam" id="NF006336">
    <property type="entry name" value="PRK08566.1"/>
    <property type="match status" value="1"/>
</dbReference>
<dbReference type="InterPro" id="IPR007073">
    <property type="entry name" value="RNA_pol_Rpb1_7"/>
</dbReference>
<dbReference type="Gene3D" id="6.20.50.80">
    <property type="match status" value="1"/>
</dbReference>
<dbReference type="GO" id="GO:0003677">
    <property type="term" value="F:DNA binding"/>
    <property type="evidence" value="ECO:0007669"/>
    <property type="project" value="InterPro"/>
</dbReference>
<dbReference type="Pfam" id="PF04983">
    <property type="entry name" value="RNA_pol_Rpb1_3"/>
    <property type="match status" value="1"/>
</dbReference>
<dbReference type="InterPro" id="IPR007081">
    <property type="entry name" value="RNA_pol_Rpb1_5"/>
</dbReference>
<feature type="domain" description="RNA polymerase N-terminal" evidence="7">
    <location>
        <begin position="207"/>
        <end position="510"/>
    </location>
</feature>
<dbReference type="Gene3D" id="1.10.132.30">
    <property type="match status" value="1"/>
</dbReference>
<dbReference type="SUPFAM" id="SSF64484">
    <property type="entry name" value="beta and beta-prime subunits of DNA dependent RNA-polymerase"/>
    <property type="match status" value="1"/>
</dbReference>
<evidence type="ECO:0000256" key="5">
    <source>
        <dbReference type="ARBA" id="ARBA00022695"/>
    </source>
</evidence>
<dbReference type="InterPro" id="IPR000722">
    <property type="entry name" value="RNA_pol_asu"/>
</dbReference>
<dbReference type="InterPro" id="IPR038593">
    <property type="entry name" value="RNA_pol_Rpb1_7_sf"/>
</dbReference>
<dbReference type="FunFam" id="2.40.40.20:FF:000019">
    <property type="entry name" value="DNA-directed RNA polymerase II subunit RPB1"/>
    <property type="match status" value="1"/>
</dbReference>
<evidence type="ECO:0000259" key="7">
    <source>
        <dbReference type="SMART" id="SM00663"/>
    </source>
</evidence>
<dbReference type="Pfam" id="PF04998">
    <property type="entry name" value="RNA_pol_Rpb1_5"/>
    <property type="match status" value="1"/>
</dbReference>
<dbReference type="Gene3D" id="2.40.40.20">
    <property type="match status" value="1"/>
</dbReference>
<accession>A0A6C0CK41</accession>
<dbReference type="Gene3D" id="1.10.274.100">
    <property type="entry name" value="RNA polymerase Rpb1, domain 3"/>
    <property type="match status" value="1"/>
</dbReference>
<dbReference type="Gene3D" id="6.10.250.2940">
    <property type="match status" value="1"/>
</dbReference>
<dbReference type="GO" id="GO:0005665">
    <property type="term" value="C:RNA polymerase II, core complex"/>
    <property type="evidence" value="ECO:0007669"/>
    <property type="project" value="TreeGrafter"/>
</dbReference>
<dbReference type="Pfam" id="PF04990">
    <property type="entry name" value="RNA_pol_Rpb1_7"/>
    <property type="match status" value="1"/>
</dbReference>
<organism evidence="8">
    <name type="scientific">viral metagenome</name>
    <dbReference type="NCBI Taxonomy" id="1070528"/>
    <lineage>
        <taxon>unclassified sequences</taxon>
        <taxon>metagenomes</taxon>
        <taxon>organismal metagenomes</taxon>
    </lineage>
</organism>
<evidence type="ECO:0000256" key="1">
    <source>
        <dbReference type="ARBA" id="ARBA00006460"/>
    </source>
</evidence>